<feature type="region of interest" description="Disordered" evidence="1">
    <location>
        <begin position="115"/>
        <end position="134"/>
    </location>
</feature>
<organism evidence="2 3">
    <name type="scientific">Haemonchus contortus</name>
    <name type="common">Barber pole worm</name>
    <dbReference type="NCBI Taxonomy" id="6289"/>
    <lineage>
        <taxon>Eukaryota</taxon>
        <taxon>Metazoa</taxon>
        <taxon>Ecdysozoa</taxon>
        <taxon>Nematoda</taxon>
        <taxon>Chromadorea</taxon>
        <taxon>Rhabditida</taxon>
        <taxon>Rhabditina</taxon>
        <taxon>Rhabditomorpha</taxon>
        <taxon>Strongyloidea</taxon>
        <taxon>Trichostrongylidae</taxon>
        <taxon>Haemonchus</taxon>
    </lineage>
</organism>
<evidence type="ECO:0000313" key="3">
    <source>
        <dbReference type="WBParaSite" id="HCON_00187315-00001"/>
    </source>
</evidence>
<protein>
    <submittedName>
        <fullName evidence="3">Spermatogenesis associated 6</fullName>
    </submittedName>
</protein>
<feature type="region of interest" description="Disordered" evidence="1">
    <location>
        <begin position="177"/>
        <end position="282"/>
    </location>
</feature>
<accession>A0A7I5EEI9</accession>
<dbReference type="WBParaSite" id="HCON_00187315-00001">
    <property type="protein sequence ID" value="HCON_00187315-00001"/>
    <property type="gene ID" value="HCON_00187315"/>
</dbReference>
<sequence>PQLNSTSGSLMDHLWFRKREHFNGWFSPSIENTTDFRFAACGGKRVTRRVQERRKSLLRIDPVNGVGSGNAEPYRGRRSELPSLLDCLICSQKKHESFSGSPKIFRRSYPFKAPSWKSSQNKGAPMSAEREELPFRPRKSSFHADRSTTTCFKEFPYRSGKSSPKTVGPVSAKSKMFRYSTGESRPHAERSVTAESRKLPVSYADRQLSGESKRSPFHSGGSTSQTNTLKTIWPEEHPSQSKESSSGVDELVTTGSEVIPSYSRESSPDPDRLVIVEPEELD</sequence>
<name>A0A7I5EEI9_HAECO</name>
<dbReference type="AlphaFoldDB" id="A0A7I5EEI9"/>
<feature type="compositionally biased region" description="Polar residues" evidence="1">
    <location>
        <begin position="220"/>
        <end position="230"/>
    </location>
</feature>
<evidence type="ECO:0000256" key="1">
    <source>
        <dbReference type="SAM" id="MobiDB-lite"/>
    </source>
</evidence>
<evidence type="ECO:0000313" key="2">
    <source>
        <dbReference type="Proteomes" id="UP000025227"/>
    </source>
</evidence>
<feature type="compositionally biased region" description="Basic and acidic residues" evidence="1">
    <location>
        <begin position="184"/>
        <end position="198"/>
    </location>
</feature>
<dbReference type="Proteomes" id="UP000025227">
    <property type="component" value="Unplaced"/>
</dbReference>
<keyword evidence="2" id="KW-1185">Reference proteome</keyword>
<reference evidence="3" key="1">
    <citation type="submission" date="2020-12" db="UniProtKB">
        <authorList>
            <consortium name="WormBaseParasite"/>
        </authorList>
    </citation>
    <scope>IDENTIFICATION</scope>
    <source>
        <strain evidence="3">MHco3</strain>
    </source>
</reference>
<proteinExistence type="predicted"/>